<keyword evidence="7" id="KW-1185">Reference proteome</keyword>
<dbReference type="InterPro" id="IPR029045">
    <property type="entry name" value="ClpP/crotonase-like_dom_sf"/>
</dbReference>
<dbReference type="Gene3D" id="1.10.12.10">
    <property type="entry name" value="Lyase 2-enoyl-coa Hydratase, Chain A, domain 2"/>
    <property type="match status" value="2"/>
</dbReference>
<dbReference type="InterPro" id="IPR014748">
    <property type="entry name" value="Enoyl-CoA_hydra_C"/>
</dbReference>
<keyword evidence="4" id="KW-0443">Lipid metabolism</keyword>
<dbReference type="FunFam" id="1.10.12.10:FF:000004">
    <property type="entry name" value="Delta3,5-delta2,4-dienoyl-CoA isomerase"/>
    <property type="match status" value="2"/>
</dbReference>
<name>A0A1Q3EFF9_LENED</name>
<comment type="similarity">
    <text evidence="2">Belongs to the enoyl-CoA hydratase/isomerase family.</text>
</comment>
<dbReference type="STRING" id="5353.A0A1Q3EFF9"/>
<dbReference type="InterPro" id="IPR001753">
    <property type="entry name" value="Enoyl-CoA_hydra/iso"/>
</dbReference>
<dbReference type="Proteomes" id="UP000188533">
    <property type="component" value="Unassembled WGS sequence"/>
</dbReference>
<sequence length="553" mass="60302">MNNLSSKWIKVSEPFPHILLVELARSPVNAISTEFWKAYGALFDAISEETPDVRAVVLSSAFPDIFSAGLDLLEAGEIAKATADADPESTDAARIALDFKKQIKPFQEAITAPERCLFPVIAAVHGMVVGLGVDIISACDIRYAASNTRFTIKEIDIGLAADMGTLAYLPKITGNMSFIREMAYTTQWFPASKAEQIGLVSKVVEGGKKEVDAAALELAQLIVRKSPIAVTGTKRLLSHARDHSVAENLEYTSLWNSAMLQTKYRPRPNGQNGSKSLSLSLMYYMLSLLGRNPVNAVGFEFWRAYGALFDSISESRPDIRAVVISSAFQDIFSAGFDLYNAGQIVKGRTEANPASDAARISMTFQKQIEMIQEAIMAPERCTFPVIAAIHGINIGLGVDIVSACDIRYAASDSRFTLKQVDIGMAADMGTLAYLPRVMGNLSFVREMAYTAEWFSASRAEQMGLVSKVVEGGREEVVASALELAKVIATKSPIAVTGTKRLLSHGRDHSVAESLQFTTWWNAIMLQTKDFLKRPGSSFLPARPGDFKFGKPKL</sequence>
<accession>A0A1Q3EFF9</accession>
<dbReference type="UniPathway" id="UPA00659"/>
<dbReference type="Pfam" id="PF00378">
    <property type="entry name" value="ECH_1"/>
    <property type="match status" value="2"/>
</dbReference>
<comment type="pathway">
    <text evidence="1">Lipid metabolism; fatty acid beta-oxidation.</text>
</comment>
<evidence type="ECO:0000256" key="5">
    <source>
        <dbReference type="ARBA" id="ARBA00023235"/>
    </source>
</evidence>
<dbReference type="PANTHER" id="PTHR43149">
    <property type="entry name" value="ENOYL-COA HYDRATASE"/>
    <property type="match status" value="1"/>
</dbReference>
<dbReference type="InterPro" id="IPR045002">
    <property type="entry name" value="Ech1-like"/>
</dbReference>
<dbReference type="GO" id="GO:0005739">
    <property type="term" value="C:mitochondrion"/>
    <property type="evidence" value="ECO:0007669"/>
    <property type="project" value="TreeGrafter"/>
</dbReference>
<reference evidence="6 7" key="2">
    <citation type="submission" date="2017-02" db="EMBL/GenBank/DDBJ databases">
        <title>A genome survey and senescence transcriptome analysis in Lentinula edodes.</title>
        <authorList>
            <person name="Sakamoto Y."/>
            <person name="Nakade K."/>
            <person name="Sato S."/>
            <person name="Yoshida Y."/>
            <person name="Miyazaki K."/>
            <person name="Natsume S."/>
            <person name="Konno N."/>
        </authorList>
    </citation>
    <scope>NUCLEOTIDE SEQUENCE [LARGE SCALE GENOMIC DNA]</scope>
    <source>
        <strain evidence="6 7">NBRC 111202</strain>
    </source>
</reference>
<evidence type="ECO:0000256" key="3">
    <source>
        <dbReference type="ARBA" id="ARBA00022832"/>
    </source>
</evidence>
<dbReference type="CDD" id="cd06558">
    <property type="entry name" value="crotonase-like"/>
    <property type="match status" value="2"/>
</dbReference>
<reference evidence="6 7" key="1">
    <citation type="submission" date="2016-08" db="EMBL/GenBank/DDBJ databases">
        <authorList>
            <consortium name="Lentinula edodes genome sequencing consortium"/>
            <person name="Sakamoto Y."/>
            <person name="Nakade K."/>
            <person name="Sato S."/>
            <person name="Yoshida Y."/>
            <person name="Miyazaki K."/>
            <person name="Natsume S."/>
            <person name="Konno N."/>
        </authorList>
    </citation>
    <scope>NUCLEOTIDE SEQUENCE [LARGE SCALE GENOMIC DNA]</scope>
    <source>
        <strain evidence="6 7">NBRC 111202</strain>
    </source>
</reference>
<proteinExistence type="inferred from homology"/>
<evidence type="ECO:0000313" key="6">
    <source>
        <dbReference type="EMBL" id="GAW05933.1"/>
    </source>
</evidence>
<evidence type="ECO:0000313" key="7">
    <source>
        <dbReference type="Proteomes" id="UP000188533"/>
    </source>
</evidence>
<keyword evidence="5 6" id="KW-0413">Isomerase</keyword>
<dbReference type="AlphaFoldDB" id="A0A1Q3EFF9"/>
<dbReference type="GO" id="GO:0006635">
    <property type="term" value="P:fatty acid beta-oxidation"/>
    <property type="evidence" value="ECO:0007669"/>
    <property type="project" value="UniProtKB-UniPathway"/>
</dbReference>
<dbReference type="EMBL" id="BDGU01000287">
    <property type="protein sequence ID" value="GAW05933.1"/>
    <property type="molecule type" value="Genomic_DNA"/>
</dbReference>
<dbReference type="Gene3D" id="3.90.226.10">
    <property type="entry name" value="2-enoyl-CoA Hydratase, Chain A, domain 1"/>
    <property type="match status" value="2"/>
</dbReference>
<dbReference type="PANTHER" id="PTHR43149:SF1">
    <property type="entry name" value="DELTA(3,5)-DELTA(2,4)-DIENOYL-COA ISOMERASE, MITOCHONDRIAL"/>
    <property type="match status" value="1"/>
</dbReference>
<comment type="caution">
    <text evidence="6">The sequence shown here is derived from an EMBL/GenBank/DDBJ whole genome shotgun (WGS) entry which is preliminary data.</text>
</comment>
<evidence type="ECO:0000256" key="2">
    <source>
        <dbReference type="ARBA" id="ARBA00005254"/>
    </source>
</evidence>
<dbReference type="SUPFAM" id="SSF52096">
    <property type="entry name" value="ClpP/crotonase"/>
    <property type="match status" value="2"/>
</dbReference>
<gene>
    <name evidence="6" type="ORF">LENED_007822</name>
</gene>
<organism evidence="6 7">
    <name type="scientific">Lentinula edodes</name>
    <name type="common">Shiitake mushroom</name>
    <name type="synonym">Lentinus edodes</name>
    <dbReference type="NCBI Taxonomy" id="5353"/>
    <lineage>
        <taxon>Eukaryota</taxon>
        <taxon>Fungi</taxon>
        <taxon>Dikarya</taxon>
        <taxon>Basidiomycota</taxon>
        <taxon>Agaricomycotina</taxon>
        <taxon>Agaricomycetes</taxon>
        <taxon>Agaricomycetidae</taxon>
        <taxon>Agaricales</taxon>
        <taxon>Marasmiineae</taxon>
        <taxon>Omphalotaceae</taxon>
        <taxon>Lentinula</taxon>
    </lineage>
</organism>
<protein>
    <submittedName>
        <fullName evidence="6">Delta2-dienoyl--isomerase</fullName>
    </submittedName>
</protein>
<evidence type="ECO:0000256" key="1">
    <source>
        <dbReference type="ARBA" id="ARBA00005005"/>
    </source>
</evidence>
<evidence type="ECO:0000256" key="4">
    <source>
        <dbReference type="ARBA" id="ARBA00023098"/>
    </source>
</evidence>
<dbReference type="GO" id="GO:0051750">
    <property type="term" value="F:delta(3,5)-delta(2,4)-dienoyl-CoA isomerase activity"/>
    <property type="evidence" value="ECO:0007669"/>
    <property type="project" value="TreeGrafter"/>
</dbReference>
<keyword evidence="3" id="KW-0276">Fatty acid metabolism</keyword>